<dbReference type="Proteomes" id="UP001140096">
    <property type="component" value="Unassembled WGS sequence"/>
</dbReference>
<proteinExistence type="predicted"/>
<sequence>MATVDAGGPVKKSLRSKRLMRPGSTAKASETVPPPIPEVIKNTSNDSIEANDNDTASDLLVADAADMPVADTDTDTLKTTGKTVDAGGSEDEFVEAVSQTSSRHASPRVGGGGRPRLDSSFGGKPSSMLAAHEEETLLEAIDLGASAAEAPTLFDFEQSDFGTTIEKAGTFGMAAKESVLDDIVEEPNAYTSAVTMEEPGTLGVTIDGPDTFITGATENMFDFERLDLEPSAGESNMFDFGVTATEEASMFVVSPEAAAAVQSTAHGIPDESQEAEADADNLIQLLSSTSEKPDIPADIPGEIPDIPAKAHDIPVEDTPSDTIPNEGQTMGDDSGRKVGGAALGRSISLRYGGSAAAAAGSERRRPSLSTAKVANRRSIMLTSFVPPVGMSGGPSSSTSTRSSDDSHGDQPSGDSDQPKSRSPDVGVSSIRLRPSADVGQVSVAKAALASISERIGGSDAGGPPAWVLEVQRRKQEAQEKEEEMRVVAPAPVETHIDDDDDMPLTEIALSPAKEDNDSRNKPLPTSPPPAAYVAQAAAVGTGAQSRSIYRSLSASLGIGQPVEANAVVESERQRSTSQASATASPTPAQGGGLFAAVTSFFGRTSTQASSAESAQLAAVASRESSSSISQSPGKIAFPGMRPSHSEAVIPEEVDEVDSLLHQLEAQNAQILGDTKARVFAAPVEDAPPADEAAADWDFWGTLISDYDRVSRTSPRKLARAVHAGIPAPIRGTVWQLMSGSRADAELVGAAFRRLQRQAFDTEEQRRHDKLIRQDVARTFPRDAYFRDAGGAGQEGLYAVLRAYSLYDADVGYCQGLAFVVGPLLLHMPDEEAFCVLVRLMAAYGLRGHFLPAMDDLHLRLFQFDHVLHATLPRLAKHLDQQGVKPTMYASQWLMTLFAYRLPLHLAVRLFDVVFAEGLDALLRVALAVLKRSQPRLLALEFEAIVHYLNDGPLFAFYAHAAPDTLVRDANQITAVTPRLLQTLRRKYVEEAERRMDEEDEMARLRAECEMLKRDKQQMLLQMQNGGGEDLERLAQKNVQLALKNQQLEDSLHDMEAALVQIKVLYAESESDRAVLAMKLDGLRKALT</sequence>
<gene>
    <name evidence="1" type="primary">GYP5</name>
    <name evidence="1" type="ORF">H4S07_000204</name>
</gene>
<comment type="caution">
    <text evidence="1">The sequence shown here is derived from an EMBL/GenBank/DDBJ whole genome shotgun (WGS) entry which is preliminary data.</text>
</comment>
<name>A0ACC1LS44_9FUNG</name>
<keyword evidence="2" id="KW-1185">Reference proteome</keyword>
<organism evidence="1 2">
    <name type="scientific">Coemansia furcata</name>
    <dbReference type="NCBI Taxonomy" id="417177"/>
    <lineage>
        <taxon>Eukaryota</taxon>
        <taxon>Fungi</taxon>
        <taxon>Fungi incertae sedis</taxon>
        <taxon>Zoopagomycota</taxon>
        <taxon>Kickxellomycotina</taxon>
        <taxon>Kickxellomycetes</taxon>
        <taxon>Kickxellales</taxon>
        <taxon>Kickxellaceae</taxon>
        <taxon>Coemansia</taxon>
    </lineage>
</organism>
<reference evidence="1" key="1">
    <citation type="submission" date="2022-07" db="EMBL/GenBank/DDBJ databases">
        <title>Phylogenomic reconstructions and comparative analyses of Kickxellomycotina fungi.</title>
        <authorList>
            <person name="Reynolds N.K."/>
            <person name="Stajich J.E."/>
            <person name="Barry K."/>
            <person name="Grigoriev I.V."/>
            <person name="Crous P."/>
            <person name="Smith M.E."/>
        </authorList>
    </citation>
    <scope>NUCLEOTIDE SEQUENCE</scope>
    <source>
        <strain evidence="1">CBS 102833</strain>
    </source>
</reference>
<evidence type="ECO:0000313" key="1">
    <source>
        <dbReference type="EMBL" id="KAJ2814035.1"/>
    </source>
</evidence>
<dbReference type="EMBL" id="JANBUP010000007">
    <property type="protein sequence ID" value="KAJ2814035.1"/>
    <property type="molecule type" value="Genomic_DNA"/>
</dbReference>
<evidence type="ECO:0000313" key="2">
    <source>
        <dbReference type="Proteomes" id="UP001140096"/>
    </source>
</evidence>
<protein>
    <submittedName>
        <fullName evidence="1">GTPase-activating protein</fullName>
    </submittedName>
</protein>
<accession>A0ACC1LS44</accession>